<dbReference type="EMBL" id="JAZGJQ010000003">
    <property type="protein sequence ID" value="MEE6147242.1"/>
    <property type="molecule type" value="Genomic_DNA"/>
</dbReference>
<reference evidence="2 3" key="1">
    <citation type="submission" date="2024-01" db="EMBL/GenBank/DDBJ databases">
        <title>Description of Olsenella sp. nov., isolated from pig feces.</title>
        <authorList>
            <person name="Chang Y.-H."/>
        </authorList>
    </citation>
    <scope>NUCLEOTIDE SEQUENCE [LARGE SCALE GENOMIC DNA]</scope>
    <source>
        <strain evidence="2 3">YH-ols2223</strain>
    </source>
</reference>
<keyword evidence="3" id="KW-1185">Reference proteome</keyword>
<accession>A0ABU7R9H0</accession>
<evidence type="ECO:0000313" key="3">
    <source>
        <dbReference type="Proteomes" id="UP001332931"/>
    </source>
</evidence>
<dbReference type="Proteomes" id="UP001332931">
    <property type="component" value="Unassembled WGS sequence"/>
</dbReference>
<dbReference type="NCBIfam" id="TIGR03936">
    <property type="entry name" value="sam_1_link_chp"/>
    <property type="match status" value="1"/>
</dbReference>
<dbReference type="Pfam" id="PF10105">
    <property type="entry name" value="DUF2344"/>
    <property type="match status" value="1"/>
</dbReference>
<dbReference type="RefSeq" id="WP_330958007.1">
    <property type="nucleotide sequence ID" value="NZ_JAZGJQ010000003.1"/>
</dbReference>
<comment type="caution">
    <text evidence="2">The sequence shown here is derived from an EMBL/GenBank/DDBJ whole genome shotgun (WGS) entry which is preliminary data.</text>
</comment>
<gene>
    <name evidence="2" type="ORF">VXJ25_04440</name>
</gene>
<sequence length="254" mass="28123">MTDDGLVLWRLRVRYRKDGRLAFLGHLEVMNTIMRSVRRSGLPFSVGNGFARRMRVQFSQALPVGASSQAEYFDLMLTRRVEPALALEALGAATPAGLAPEAVAYLPRKVPALEAWATISRWSCDLMGEGLDAGDLERAVARMRDRGALEYRRGEKTKRVDLTETLVSIAVDEAPDGLRVDLMTRSTNEASLRPAVLFDKAMGEEPLLGARLDYARVTRLGQWHATEDGRLVEPLEMTFGEGEQGYSGSAHTEQ</sequence>
<organism evidence="2 3">
    <name type="scientific">Olsenella absiana</name>
    <dbReference type="NCBI Taxonomy" id="3115222"/>
    <lineage>
        <taxon>Bacteria</taxon>
        <taxon>Bacillati</taxon>
        <taxon>Actinomycetota</taxon>
        <taxon>Coriobacteriia</taxon>
        <taxon>Coriobacteriales</taxon>
        <taxon>Atopobiaceae</taxon>
        <taxon>Olsenella</taxon>
    </lineage>
</organism>
<feature type="domain" description="DUF2344" evidence="1">
    <location>
        <begin position="10"/>
        <end position="194"/>
    </location>
</feature>
<protein>
    <submittedName>
        <fullName evidence="2">TIGR03936 family radical SAM-associated protein</fullName>
    </submittedName>
</protein>
<evidence type="ECO:0000259" key="1">
    <source>
        <dbReference type="Pfam" id="PF10105"/>
    </source>
</evidence>
<name>A0ABU7R9H0_9ACTN</name>
<proteinExistence type="predicted"/>
<evidence type="ECO:0000313" key="2">
    <source>
        <dbReference type="EMBL" id="MEE6147242.1"/>
    </source>
</evidence>
<dbReference type="InterPro" id="IPR018768">
    <property type="entry name" value="DUF2344"/>
</dbReference>